<evidence type="ECO:0000313" key="3">
    <source>
        <dbReference type="Proteomes" id="UP000051236"/>
    </source>
</evidence>
<accession>A0A0R1XTB7</accession>
<feature type="transmembrane region" description="Helical" evidence="1">
    <location>
        <begin position="72"/>
        <end position="93"/>
    </location>
</feature>
<evidence type="ECO:0000256" key="1">
    <source>
        <dbReference type="SAM" id="Phobius"/>
    </source>
</evidence>
<dbReference type="PATRIC" id="fig|1423734.3.peg.2796"/>
<name>A0A0R1XTB7_9LACO</name>
<feature type="transmembrane region" description="Helical" evidence="1">
    <location>
        <begin position="6"/>
        <end position="23"/>
    </location>
</feature>
<keyword evidence="1" id="KW-0472">Membrane</keyword>
<keyword evidence="1" id="KW-0812">Transmembrane</keyword>
<proteinExistence type="predicted"/>
<reference evidence="2 3" key="1">
    <citation type="journal article" date="2015" name="Genome Announc.">
        <title>Expanding the biotechnology potential of lactobacilli through comparative genomics of 213 strains and associated genera.</title>
        <authorList>
            <person name="Sun Z."/>
            <person name="Harris H.M."/>
            <person name="McCann A."/>
            <person name="Guo C."/>
            <person name="Argimon S."/>
            <person name="Zhang W."/>
            <person name="Yang X."/>
            <person name="Jeffery I.B."/>
            <person name="Cooney J.C."/>
            <person name="Kagawa T.F."/>
            <person name="Liu W."/>
            <person name="Song Y."/>
            <person name="Salvetti E."/>
            <person name="Wrobel A."/>
            <person name="Rasinkangas P."/>
            <person name="Parkhill J."/>
            <person name="Rea M.C."/>
            <person name="O'Sullivan O."/>
            <person name="Ritari J."/>
            <person name="Douillard F.P."/>
            <person name="Paul Ross R."/>
            <person name="Yang R."/>
            <person name="Briner A.E."/>
            <person name="Felis G.E."/>
            <person name="de Vos W.M."/>
            <person name="Barrangou R."/>
            <person name="Klaenhammer T.R."/>
            <person name="Caufield P.W."/>
            <person name="Cui Y."/>
            <person name="Zhang H."/>
            <person name="O'Toole P.W."/>
        </authorList>
    </citation>
    <scope>NUCLEOTIDE SEQUENCE [LARGE SCALE GENOMIC DNA]</scope>
    <source>
        <strain evidence="2 3">DSM 18527</strain>
    </source>
</reference>
<feature type="transmembrane region" description="Helical" evidence="1">
    <location>
        <begin position="35"/>
        <end position="52"/>
    </location>
</feature>
<gene>
    <name evidence="2" type="ORF">FC83_GL002751</name>
</gene>
<organism evidence="2 3">
    <name type="scientific">Agrilactobacillus composti DSM 18527 = JCM 14202</name>
    <dbReference type="NCBI Taxonomy" id="1423734"/>
    <lineage>
        <taxon>Bacteria</taxon>
        <taxon>Bacillati</taxon>
        <taxon>Bacillota</taxon>
        <taxon>Bacilli</taxon>
        <taxon>Lactobacillales</taxon>
        <taxon>Lactobacillaceae</taxon>
        <taxon>Agrilactobacillus</taxon>
    </lineage>
</organism>
<protein>
    <submittedName>
        <fullName evidence="2">Uncharacterized protein</fullName>
    </submittedName>
</protein>
<comment type="caution">
    <text evidence="2">The sequence shown here is derived from an EMBL/GenBank/DDBJ whole genome shotgun (WGS) entry which is preliminary data.</text>
</comment>
<dbReference type="AlphaFoldDB" id="A0A0R1XTB7"/>
<keyword evidence="1" id="KW-1133">Transmembrane helix</keyword>
<dbReference type="Proteomes" id="UP000051236">
    <property type="component" value="Unassembled WGS sequence"/>
</dbReference>
<keyword evidence="3" id="KW-1185">Reference proteome</keyword>
<evidence type="ECO:0000313" key="2">
    <source>
        <dbReference type="EMBL" id="KRM33568.1"/>
    </source>
</evidence>
<dbReference type="EMBL" id="AZGA01000048">
    <property type="protein sequence ID" value="KRM33568.1"/>
    <property type="molecule type" value="Genomic_DNA"/>
</dbReference>
<sequence>MILVSLISIVLDLIALGAYYLQLQIPTLSLRVMGIFFQALIVIITLVLVITYKGRRFGRFYDYDGHARPFTIRFAIIFVSFLINGLVLVLYIFSITGRNTLIFSGS</sequence>
<dbReference type="eggNOG" id="ENOG50345PW">
    <property type="taxonomic scope" value="Bacteria"/>
</dbReference>